<dbReference type="InterPro" id="IPR022764">
    <property type="entry name" value="Peptidase_S54_rhomboid_dom"/>
</dbReference>
<dbReference type="Proteomes" id="UP000752012">
    <property type="component" value="Unassembled WGS sequence"/>
</dbReference>
<protein>
    <submittedName>
        <fullName evidence="9">Rhomboid family intramembrane serine protease</fullName>
    </submittedName>
</protein>
<feature type="transmembrane region" description="Helical" evidence="7">
    <location>
        <begin position="151"/>
        <end position="169"/>
    </location>
</feature>
<proteinExistence type="inferred from homology"/>
<dbReference type="GO" id="GO:0006508">
    <property type="term" value="P:proteolysis"/>
    <property type="evidence" value="ECO:0007669"/>
    <property type="project" value="UniProtKB-KW"/>
</dbReference>
<keyword evidence="6 7" id="KW-0472">Membrane</keyword>
<dbReference type="GO" id="GO:0016020">
    <property type="term" value="C:membrane"/>
    <property type="evidence" value="ECO:0007669"/>
    <property type="project" value="UniProtKB-SubCell"/>
</dbReference>
<comment type="caution">
    <text evidence="9">The sequence shown here is derived from an EMBL/GenBank/DDBJ whole genome shotgun (WGS) entry which is preliminary data.</text>
</comment>
<organism evidence="9 10">
    <name type="scientific">Alkalicoccus luteus</name>
    <dbReference type="NCBI Taxonomy" id="1237094"/>
    <lineage>
        <taxon>Bacteria</taxon>
        <taxon>Bacillati</taxon>
        <taxon>Bacillota</taxon>
        <taxon>Bacilli</taxon>
        <taxon>Bacillales</taxon>
        <taxon>Bacillaceae</taxon>
        <taxon>Alkalicoccus</taxon>
    </lineage>
</organism>
<dbReference type="PANTHER" id="PTHR43731:SF14">
    <property type="entry name" value="PRESENILIN-ASSOCIATED RHOMBOID-LIKE PROTEIN, MITOCHONDRIAL"/>
    <property type="match status" value="1"/>
</dbReference>
<feature type="transmembrane region" description="Helical" evidence="7">
    <location>
        <begin position="122"/>
        <end position="139"/>
    </location>
</feature>
<keyword evidence="5 7" id="KW-1133">Transmembrane helix</keyword>
<dbReference type="PANTHER" id="PTHR43731">
    <property type="entry name" value="RHOMBOID PROTEASE"/>
    <property type="match status" value="1"/>
</dbReference>
<dbReference type="RefSeq" id="WP_168008449.1">
    <property type="nucleotide sequence ID" value="NZ_JAATHJ010000028.1"/>
</dbReference>
<feature type="transmembrane region" description="Helical" evidence="7">
    <location>
        <begin position="175"/>
        <end position="193"/>
    </location>
</feature>
<evidence type="ECO:0000256" key="1">
    <source>
        <dbReference type="ARBA" id="ARBA00004141"/>
    </source>
</evidence>
<feature type="transmembrane region" description="Helical" evidence="7">
    <location>
        <begin position="66"/>
        <end position="86"/>
    </location>
</feature>
<keyword evidence="9" id="KW-0645">Protease</keyword>
<reference evidence="9 10" key="1">
    <citation type="submission" date="2020-03" db="EMBL/GenBank/DDBJ databases">
        <title>Assessment of the enzymatic potential of alkaline-tolerant lipase obtained from Bacillus luteus H11 (technogenic soil) for the bioremediation of saline soils contaminated with petroleum substances.</title>
        <authorList>
            <person name="Kalwasinska A."/>
        </authorList>
    </citation>
    <scope>NUCLEOTIDE SEQUENCE [LARGE SCALE GENOMIC DNA]</scope>
    <source>
        <strain evidence="9 10">H11</strain>
    </source>
</reference>
<dbReference type="InterPro" id="IPR035952">
    <property type="entry name" value="Rhomboid-like_sf"/>
</dbReference>
<evidence type="ECO:0000313" key="10">
    <source>
        <dbReference type="Proteomes" id="UP000752012"/>
    </source>
</evidence>
<feature type="transmembrane region" description="Helical" evidence="7">
    <location>
        <begin position="98"/>
        <end position="116"/>
    </location>
</feature>
<evidence type="ECO:0000256" key="4">
    <source>
        <dbReference type="ARBA" id="ARBA00022801"/>
    </source>
</evidence>
<dbReference type="Gene3D" id="1.20.1540.10">
    <property type="entry name" value="Rhomboid-like"/>
    <property type="match status" value="1"/>
</dbReference>
<keyword evidence="3 7" id="KW-0812">Transmembrane</keyword>
<gene>
    <name evidence="9" type="ORF">HCN83_14135</name>
</gene>
<comment type="similarity">
    <text evidence="2">Belongs to the peptidase S54 family.</text>
</comment>
<comment type="subcellular location">
    <subcellularLocation>
        <location evidence="1">Membrane</location>
        <topology evidence="1">Multi-pass membrane protein</topology>
    </subcellularLocation>
</comment>
<evidence type="ECO:0000259" key="8">
    <source>
        <dbReference type="Pfam" id="PF01694"/>
    </source>
</evidence>
<name>A0A969PVJ4_9BACI</name>
<dbReference type="GO" id="GO:0004252">
    <property type="term" value="F:serine-type endopeptidase activity"/>
    <property type="evidence" value="ECO:0007669"/>
    <property type="project" value="InterPro"/>
</dbReference>
<evidence type="ECO:0000313" key="9">
    <source>
        <dbReference type="EMBL" id="NJP38703.1"/>
    </source>
</evidence>
<dbReference type="SUPFAM" id="SSF144091">
    <property type="entry name" value="Rhomboid-like"/>
    <property type="match status" value="1"/>
</dbReference>
<evidence type="ECO:0000256" key="6">
    <source>
        <dbReference type="ARBA" id="ARBA00023136"/>
    </source>
</evidence>
<evidence type="ECO:0000256" key="5">
    <source>
        <dbReference type="ARBA" id="ARBA00022989"/>
    </source>
</evidence>
<keyword evidence="4" id="KW-0378">Hydrolase</keyword>
<feature type="transmembrane region" description="Helical" evidence="7">
    <location>
        <begin position="231"/>
        <end position="248"/>
    </location>
</feature>
<dbReference type="InterPro" id="IPR050925">
    <property type="entry name" value="Rhomboid_protease_S54"/>
</dbReference>
<evidence type="ECO:0000256" key="3">
    <source>
        <dbReference type="ARBA" id="ARBA00022692"/>
    </source>
</evidence>
<keyword evidence="10" id="KW-1185">Reference proteome</keyword>
<dbReference type="AlphaFoldDB" id="A0A969PVJ4"/>
<sequence length="254" mass="28587">MFLRNESFGEYIRSYPVISILISINVFFYIWTGLFTFLGGQEIYFLGIGFNPAIWAGEWWRLVTPIFLHASLLHVGFNSFALFLFGPALERLLGGPKFLFIYLGTGILANIVYLFIGSPVNAHLGASGAVFGLFGLYVYMVLLRKDLISHMNAQMILVITGIGVVMTFVNPNINIIAHIFGLLSGALLGPVVLSRVTSADYFRQREVHDPDEIGFDPDRWKKKDAFKRRKWVYIGGAAAGMILFFYLVDTLFFS</sequence>
<evidence type="ECO:0000256" key="7">
    <source>
        <dbReference type="SAM" id="Phobius"/>
    </source>
</evidence>
<dbReference type="EMBL" id="JAATHJ010000028">
    <property type="protein sequence ID" value="NJP38703.1"/>
    <property type="molecule type" value="Genomic_DNA"/>
</dbReference>
<feature type="domain" description="Peptidase S54 rhomboid" evidence="8">
    <location>
        <begin position="57"/>
        <end position="194"/>
    </location>
</feature>
<dbReference type="Pfam" id="PF01694">
    <property type="entry name" value="Rhomboid"/>
    <property type="match status" value="1"/>
</dbReference>
<accession>A0A969PVJ4</accession>
<evidence type="ECO:0000256" key="2">
    <source>
        <dbReference type="ARBA" id="ARBA00009045"/>
    </source>
</evidence>